<keyword evidence="6" id="KW-0808">Transferase</keyword>
<dbReference type="InterPro" id="IPR006467">
    <property type="entry name" value="MiaB-like_bact"/>
</dbReference>
<dbReference type="InterPro" id="IPR058240">
    <property type="entry name" value="rSAM_sf"/>
</dbReference>
<dbReference type="GO" id="GO:0046872">
    <property type="term" value="F:metal ion binding"/>
    <property type="evidence" value="ECO:0007669"/>
    <property type="project" value="UniProtKB-KW"/>
</dbReference>
<dbReference type="Gene3D" id="3.40.50.12160">
    <property type="entry name" value="Methylthiotransferase, N-terminal domain"/>
    <property type="match status" value="1"/>
</dbReference>
<evidence type="ECO:0000313" key="19">
    <source>
        <dbReference type="Proteomes" id="UP001060919"/>
    </source>
</evidence>
<keyword evidence="9" id="KW-0479">Metal-binding</keyword>
<dbReference type="NCBIfam" id="TIGR01579">
    <property type="entry name" value="MiaB-like-C"/>
    <property type="match status" value="1"/>
</dbReference>
<dbReference type="PROSITE" id="PS01278">
    <property type="entry name" value="MTTASE_RADICAL"/>
    <property type="match status" value="1"/>
</dbReference>
<keyword evidence="8" id="KW-0819">tRNA processing</keyword>
<keyword evidence="7" id="KW-0949">S-adenosyl-L-methionine</keyword>
<dbReference type="GO" id="GO:0035598">
    <property type="term" value="F:tRNA (N(6)-L-threonylcarbamoyladenosine(37)-C(2))-methylthiotransferase activity"/>
    <property type="evidence" value="ECO:0007669"/>
    <property type="project" value="UniProtKB-EC"/>
</dbReference>
<evidence type="ECO:0000256" key="10">
    <source>
        <dbReference type="ARBA" id="ARBA00023004"/>
    </source>
</evidence>
<dbReference type="SFLD" id="SFLDS00029">
    <property type="entry name" value="Radical_SAM"/>
    <property type="match status" value="1"/>
</dbReference>
<dbReference type="FunFam" id="3.80.30.20:FF:000001">
    <property type="entry name" value="tRNA-2-methylthio-N(6)-dimethylallyladenosine synthase 2"/>
    <property type="match status" value="1"/>
</dbReference>
<evidence type="ECO:0000256" key="14">
    <source>
        <dbReference type="ARBA" id="ARBA00061574"/>
    </source>
</evidence>
<dbReference type="EC" id="2.8.4.5" evidence="3"/>
<dbReference type="SFLD" id="SFLDG01082">
    <property type="entry name" value="B12-binding_domain_containing"/>
    <property type="match status" value="1"/>
</dbReference>
<dbReference type="GO" id="GO:0005829">
    <property type="term" value="C:cytosol"/>
    <property type="evidence" value="ECO:0007669"/>
    <property type="project" value="TreeGrafter"/>
</dbReference>
<evidence type="ECO:0000256" key="15">
    <source>
        <dbReference type="ARBA" id="ARBA00069898"/>
    </source>
</evidence>
<dbReference type="InterPro" id="IPR005839">
    <property type="entry name" value="Methylthiotransferase"/>
</dbReference>
<evidence type="ECO:0000256" key="7">
    <source>
        <dbReference type="ARBA" id="ARBA00022691"/>
    </source>
</evidence>
<keyword evidence="11" id="KW-0411">Iron-sulfur</keyword>
<dbReference type="KEGG" id="aup:AsAng_0046440"/>
<dbReference type="PANTHER" id="PTHR43020:SF2">
    <property type="entry name" value="MITOCHONDRIAL TRNA METHYLTHIOTRANSFERASE CDK5RAP1"/>
    <property type="match status" value="1"/>
</dbReference>
<feature type="domain" description="MTTase N-terminal" evidence="16">
    <location>
        <begin position="5"/>
        <end position="117"/>
    </location>
</feature>
<dbReference type="InterPro" id="IPR020612">
    <property type="entry name" value="Methylthiotransferase_CS"/>
</dbReference>
<dbReference type="InterPro" id="IPR023404">
    <property type="entry name" value="rSAM_horseshoe"/>
</dbReference>
<dbReference type="Pfam" id="PF00919">
    <property type="entry name" value="UPF0004"/>
    <property type="match status" value="1"/>
</dbReference>
<evidence type="ECO:0000256" key="13">
    <source>
        <dbReference type="ARBA" id="ARBA00051661"/>
    </source>
</evidence>
<keyword evidence="10" id="KW-0408">Iron</keyword>
<evidence type="ECO:0000256" key="4">
    <source>
        <dbReference type="ARBA" id="ARBA00022485"/>
    </source>
</evidence>
<feature type="domain" description="Radical SAM core" evidence="17">
    <location>
        <begin position="141"/>
        <end position="379"/>
    </location>
</feature>
<dbReference type="InterPro" id="IPR007197">
    <property type="entry name" value="rSAM"/>
</dbReference>
<dbReference type="Gene3D" id="3.80.30.20">
    <property type="entry name" value="tm_1862 like domain"/>
    <property type="match status" value="1"/>
</dbReference>
<dbReference type="FunFam" id="3.40.50.12160:FF:000004">
    <property type="entry name" value="Threonylcarbamoyladenosine tRNA methylthiotransferase MtaB"/>
    <property type="match status" value="1"/>
</dbReference>
<keyword evidence="19" id="KW-1185">Reference proteome</keyword>
<dbReference type="Pfam" id="PF04055">
    <property type="entry name" value="Radical_SAM"/>
    <property type="match status" value="1"/>
</dbReference>
<dbReference type="AlphaFoldDB" id="A0A916DV12"/>
<dbReference type="InterPro" id="IPR006638">
    <property type="entry name" value="Elp3/MiaA/NifB-like_rSAM"/>
</dbReference>
<sequence length="447" mass="50463">MATPKTVAFHTLGCKLNYSETSSIGRLFEDAGYNEVAFKEAADIYVINTCSVTDFADRKCRKTVRKALRNSPNAFVVVVGCYAQLKPDEIAEIPGVDLVLGAAQKFRILDYVDDLSKAPSKGMVQAGNVKEANEFVNAFSFGDRTRSFLKVQDGCNYKCSFCTIPQARGASRSNTIESIVKNAEEIAAMGIKEIVLTGVNIGDFGNGTEVIEGLKPKKEALFIDLIRALDLVKGIDRFRISSIEPNLLTTEIIEFVANSNRFVPHFHIPLQSGNNKQLREMRRRYKRELYADRVATIRQHIPHCCIGVDVIVGFPGETDEDFKETYRFIQELDISYLHVFTYSERANTPAAEMENVVPVHVRRERNEMLRILSEKKRRHFYTQYLGSQQVALLEGKNIDGKMTGFTENYIKVAVDYDEQLINQLIPVELLDFAPNEEELMVEAKIIS</sequence>
<dbReference type="GO" id="GO:0035597">
    <property type="term" value="F:tRNA-2-methylthio-N(6)-dimethylallyladenosine(37) synthase activity"/>
    <property type="evidence" value="ECO:0007669"/>
    <property type="project" value="TreeGrafter"/>
</dbReference>
<protein>
    <recommendedName>
        <fullName evidence="15">Threonylcarbamoyladenosine tRNA methylthiotransferase MtaB</fullName>
        <ecNumber evidence="3">2.8.4.5</ecNumber>
    </recommendedName>
    <alternativeName>
        <fullName evidence="12">tRNA-t(6)A37 methylthiotransferase</fullName>
    </alternativeName>
</protein>
<comment type="function">
    <text evidence="2">Catalyzes the methylthiolation of N6-threonylcarbamoyladenosine (t(6)A), leading to the formation of 2-methylthio-N6-threonylcarbamoyladenosine (ms(2)t(6)A) at position 37 in tRNAs that read codons beginning with adenine.</text>
</comment>
<organism evidence="18 19">
    <name type="scientific">Aureispira anguillae</name>
    <dbReference type="NCBI Taxonomy" id="2864201"/>
    <lineage>
        <taxon>Bacteria</taxon>
        <taxon>Pseudomonadati</taxon>
        <taxon>Bacteroidota</taxon>
        <taxon>Saprospiria</taxon>
        <taxon>Saprospirales</taxon>
        <taxon>Saprospiraceae</taxon>
        <taxon>Aureispira</taxon>
    </lineage>
</organism>
<evidence type="ECO:0000313" key="18">
    <source>
        <dbReference type="EMBL" id="BDS13881.1"/>
    </source>
</evidence>
<dbReference type="NCBIfam" id="TIGR00089">
    <property type="entry name" value="MiaB/RimO family radical SAM methylthiotransferase"/>
    <property type="match status" value="1"/>
</dbReference>
<evidence type="ECO:0000259" key="16">
    <source>
        <dbReference type="PROSITE" id="PS51449"/>
    </source>
</evidence>
<dbReference type="PANTHER" id="PTHR43020">
    <property type="entry name" value="CDK5 REGULATORY SUBUNIT-ASSOCIATED PROTEIN 1"/>
    <property type="match status" value="1"/>
</dbReference>
<reference evidence="18" key="1">
    <citation type="submission" date="2022-09" db="EMBL/GenBank/DDBJ databases">
        <title>Aureispira anguillicida sp. nov., isolated from Leptocephalus of Japanese eel Anguilla japonica.</title>
        <authorList>
            <person name="Yuasa K."/>
            <person name="Mekata T."/>
            <person name="Ikunari K."/>
        </authorList>
    </citation>
    <scope>NUCLEOTIDE SEQUENCE</scope>
    <source>
        <strain evidence="18">EL160426</strain>
    </source>
</reference>
<evidence type="ECO:0000256" key="12">
    <source>
        <dbReference type="ARBA" id="ARBA00031213"/>
    </source>
</evidence>
<dbReference type="EMBL" id="AP026867">
    <property type="protein sequence ID" value="BDS13881.1"/>
    <property type="molecule type" value="Genomic_DNA"/>
</dbReference>
<evidence type="ECO:0000256" key="11">
    <source>
        <dbReference type="ARBA" id="ARBA00023014"/>
    </source>
</evidence>
<dbReference type="CDD" id="cd01335">
    <property type="entry name" value="Radical_SAM"/>
    <property type="match status" value="1"/>
</dbReference>
<evidence type="ECO:0000256" key="3">
    <source>
        <dbReference type="ARBA" id="ARBA00013273"/>
    </source>
</evidence>
<dbReference type="PROSITE" id="PS51918">
    <property type="entry name" value="RADICAL_SAM"/>
    <property type="match status" value="1"/>
</dbReference>
<keyword evidence="4" id="KW-0004">4Fe-4S</keyword>
<comment type="cofactor">
    <cofactor evidence="1">
        <name>[4Fe-4S] cluster</name>
        <dbReference type="ChEBI" id="CHEBI:49883"/>
    </cofactor>
</comment>
<evidence type="ECO:0000256" key="2">
    <source>
        <dbReference type="ARBA" id="ARBA00002399"/>
    </source>
</evidence>
<dbReference type="InterPro" id="IPR038135">
    <property type="entry name" value="Methylthiotransferase_N_sf"/>
</dbReference>
<dbReference type="PROSITE" id="PS51449">
    <property type="entry name" value="MTTASE_N"/>
    <property type="match status" value="1"/>
</dbReference>
<dbReference type="GO" id="GO:0051539">
    <property type="term" value="F:4 iron, 4 sulfur cluster binding"/>
    <property type="evidence" value="ECO:0007669"/>
    <property type="project" value="UniProtKB-KW"/>
</dbReference>
<comment type="catalytic activity">
    <reaction evidence="13">
        <text>N(6)-L-threonylcarbamoyladenosine(37) in tRNA + (sulfur carrier)-SH + AH2 + 2 S-adenosyl-L-methionine = 2-methylsulfanyl-N(6)-L-threonylcarbamoyladenosine(37) in tRNA + (sulfur carrier)-H + 5'-deoxyadenosine + L-methionine + A + S-adenosyl-L-homocysteine + 2 H(+)</text>
        <dbReference type="Rhea" id="RHEA:37075"/>
        <dbReference type="Rhea" id="RHEA-COMP:10163"/>
        <dbReference type="Rhea" id="RHEA-COMP:11092"/>
        <dbReference type="Rhea" id="RHEA-COMP:14737"/>
        <dbReference type="Rhea" id="RHEA-COMP:14739"/>
        <dbReference type="ChEBI" id="CHEBI:13193"/>
        <dbReference type="ChEBI" id="CHEBI:15378"/>
        <dbReference type="ChEBI" id="CHEBI:17319"/>
        <dbReference type="ChEBI" id="CHEBI:17499"/>
        <dbReference type="ChEBI" id="CHEBI:29917"/>
        <dbReference type="ChEBI" id="CHEBI:57844"/>
        <dbReference type="ChEBI" id="CHEBI:57856"/>
        <dbReference type="ChEBI" id="CHEBI:59789"/>
        <dbReference type="ChEBI" id="CHEBI:64428"/>
        <dbReference type="ChEBI" id="CHEBI:74418"/>
        <dbReference type="ChEBI" id="CHEBI:74420"/>
        <dbReference type="EC" id="2.8.4.5"/>
    </reaction>
</comment>
<evidence type="ECO:0000256" key="1">
    <source>
        <dbReference type="ARBA" id="ARBA00001966"/>
    </source>
</evidence>
<dbReference type="InterPro" id="IPR013848">
    <property type="entry name" value="Methylthiotransferase_N"/>
</dbReference>
<evidence type="ECO:0000256" key="8">
    <source>
        <dbReference type="ARBA" id="ARBA00022694"/>
    </source>
</evidence>
<dbReference type="SUPFAM" id="SSF102114">
    <property type="entry name" value="Radical SAM enzymes"/>
    <property type="match status" value="1"/>
</dbReference>
<evidence type="ECO:0000256" key="5">
    <source>
        <dbReference type="ARBA" id="ARBA00022490"/>
    </source>
</evidence>
<gene>
    <name evidence="18" type="ORF">AsAng_0046440</name>
</gene>
<dbReference type="SMART" id="SM00729">
    <property type="entry name" value="Elp3"/>
    <property type="match status" value="1"/>
</dbReference>
<dbReference type="SFLD" id="SFLDG01061">
    <property type="entry name" value="methylthiotransferase"/>
    <property type="match status" value="1"/>
</dbReference>
<name>A0A916DV12_9BACT</name>
<proteinExistence type="inferred from homology"/>
<comment type="similarity">
    <text evidence="14">Belongs to the methylthiotransferase family. MtaB subfamily.</text>
</comment>
<keyword evidence="5" id="KW-0963">Cytoplasm</keyword>
<dbReference type="RefSeq" id="WP_264789130.1">
    <property type="nucleotide sequence ID" value="NZ_AP026867.1"/>
</dbReference>
<evidence type="ECO:0000256" key="9">
    <source>
        <dbReference type="ARBA" id="ARBA00022723"/>
    </source>
</evidence>
<evidence type="ECO:0000259" key="17">
    <source>
        <dbReference type="PROSITE" id="PS51918"/>
    </source>
</evidence>
<accession>A0A916DV12</accession>
<evidence type="ECO:0000256" key="6">
    <source>
        <dbReference type="ARBA" id="ARBA00022679"/>
    </source>
</evidence>
<dbReference type="Proteomes" id="UP001060919">
    <property type="component" value="Chromosome"/>
</dbReference>